<proteinExistence type="predicted"/>
<keyword evidence="2" id="KW-1185">Reference proteome</keyword>
<name>A0A3D9SY73_9ACTN</name>
<gene>
    <name evidence="1" type="ORF">DFJ69_4492</name>
</gene>
<dbReference type="Proteomes" id="UP000256661">
    <property type="component" value="Unassembled WGS sequence"/>
</dbReference>
<protein>
    <submittedName>
        <fullName evidence="1">Uncharacterized protein</fullName>
    </submittedName>
</protein>
<evidence type="ECO:0000313" key="1">
    <source>
        <dbReference type="EMBL" id="REE98993.1"/>
    </source>
</evidence>
<comment type="caution">
    <text evidence="1">The sequence shown here is derived from an EMBL/GenBank/DDBJ whole genome shotgun (WGS) entry which is preliminary data.</text>
</comment>
<accession>A0A3D9SY73</accession>
<sequence length="109" mass="12216">MVPFPNPATHWHASIWHRSDDCTRLMKVEARARLDRTAAVGWLREWLLAELRRTGSRAWLEAVSLIDAGWESVQVAEGFGAAFMCSCPPDPFGSNRPGSEDSTEREAMT</sequence>
<dbReference type="EMBL" id="QTTT01000001">
    <property type="protein sequence ID" value="REE98993.1"/>
    <property type="molecule type" value="Genomic_DNA"/>
</dbReference>
<evidence type="ECO:0000313" key="2">
    <source>
        <dbReference type="Proteomes" id="UP000256661"/>
    </source>
</evidence>
<reference evidence="1 2" key="1">
    <citation type="submission" date="2018-08" db="EMBL/GenBank/DDBJ databases">
        <title>Sequencing the genomes of 1000 actinobacteria strains.</title>
        <authorList>
            <person name="Klenk H.-P."/>
        </authorList>
    </citation>
    <scope>NUCLEOTIDE SEQUENCE [LARGE SCALE GENOMIC DNA]</scope>
    <source>
        <strain evidence="1 2">DSM 43927</strain>
    </source>
</reference>
<organism evidence="1 2">
    <name type="scientific">Thermomonospora umbrina</name>
    <dbReference type="NCBI Taxonomy" id="111806"/>
    <lineage>
        <taxon>Bacteria</taxon>
        <taxon>Bacillati</taxon>
        <taxon>Actinomycetota</taxon>
        <taxon>Actinomycetes</taxon>
        <taxon>Streptosporangiales</taxon>
        <taxon>Thermomonosporaceae</taxon>
        <taxon>Thermomonospora</taxon>
    </lineage>
</organism>
<dbReference type="AlphaFoldDB" id="A0A3D9SY73"/>